<name>A0A545UQY9_9HYPO</name>
<evidence type="ECO:0000313" key="2">
    <source>
        <dbReference type="EMBL" id="TQV91876.1"/>
    </source>
</evidence>
<organism evidence="2 3">
    <name type="scientific">Cordyceps javanica</name>
    <dbReference type="NCBI Taxonomy" id="43265"/>
    <lineage>
        <taxon>Eukaryota</taxon>
        <taxon>Fungi</taxon>
        <taxon>Dikarya</taxon>
        <taxon>Ascomycota</taxon>
        <taxon>Pezizomycotina</taxon>
        <taxon>Sordariomycetes</taxon>
        <taxon>Hypocreomycetidae</taxon>
        <taxon>Hypocreales</taxon>
        <taxon>Cordycipitaceae</taxon>
        <taxon>Cordyceps</taxon>
    </lineage>
</organism>
<evidence type="ECO:0000313" key="3">
    <source>
        <dbReference type="Proteomes" id="UP000315783"/>
    </source>
</evidence>
<reference evidence="2 3" key="1">
    <citation type="journal article" date="2019" name="Appl. Microbiol. Biotechnol.">
        <title>Genome sequence of Isaria javanica and comparative genome analysis insights into family S53 peptidase evolution in fungal entomopathogens.</title>
        <authorList>
            <person name="Lin R."/>
            <person name="Zhang X."/>
            <person name="Xin B."/>
            <person name="Zou M."/>
            <person name="Gao Y."/>
            <person name="Qin F."/>
            <person name="Hu Q."/>
            <person name="Xie B."/>
            <person name="Cheng X."/>
        </authorList>
    </citation>
    <scope>NUCLEOTIDE SEQUENCE [LARGE SCALE GENOMIC DNA]</scope>
    <source>
        <strain evidence="2 3">IJ1G</strain>
    </source>
</reference>
<keyword evidence="3" id="KW-1185">Reference proteome</keyword>
<evidence type="ECO:0000256" key="1">
    <source>
        <dbReference type="SAM" id="MobiDB-lite"/>
    </source>
</evidence>
<dbReference type="AlphaFoldDB" id="A0A545UQY9"/>
<comment type="caution">
    <text evidence="2">The sequence shown here is derived from an EMBL/GenBank/DDBJ whole genome shotgun (WGS) entry which is preliminary data.</text>
</comment>
<gene>
    <name evidence="2" type="ORF">IF1G_09461</name>
</gene>
<dbReference type="Proteomes" id="UP000315783">
    <property type="component" value="Unassembled WGS sequence"/>
</dbReference>
<sequence>MDAKADTRQSVDSNSPLLAKSQGSASSSADKNGNSAAAGGKEVEATARKNEARDKLNPEHPVSSIPFHMNQWLHQFMR</sequence>
<protein>
    <submittedName>
        <fullName evidence="2">Uncharacterized protein</fullName>
    </submittedName>
</protein>
<feature type="region of interest" description="Disordered" evidence="1">
    <location>
        <begin position="1"/>
        <end position="70"/>
    </location>
</feature>
<feature type="compositionally biased region" description="Basic and acidic residues" evidence="1">
    <location>
        <begin position="41"/>
        <end position="58"/>
    </location>
</feature>
<proteinExistence type="predicted"/>
<feature type="compositionally biased region" description="Polar residues" evidence="1">
    <location>
        <begin position="10"/>
        <end position="35"/>
    </location>
</feature>
<dbReference type="EMBL" id="SPUK01000017">
    <property type="protein sequence ID" value="TQV91876.1"/>
    <property type="molecule type" value="Genomic_DNA"/>
</dbReference>
<accession>A0A545UQY9</accession>
<dbReference type="OrthoDB" id="4869939at2759"/>